<proteinExistence type="predicted"/>
<feature type="compositionally biased region" description="Polar residues" evidence="1">
    <location>
        <begin position="224"/>
        <end position="251"/>
    </location>
</feature>
<keyword evidence="3" id="KW-0808">Transferase</keyword>
<evidence type="ECO:0000313" key="4">
    <source>
        <dbReference type="Proteomes" id="UP000008076"/>
    </source>
</evidence>
<dbReference type="Proteomes" id="UP000008076">
    <property type="component" value="Unassembled WGS sequence"/>
</dbReference>
<feature type="domain" description="DH" evidence="2">
    <location>
        <begin position="6"/>
        <end position="206"/>
    </location>
</feature>
<sequence>MSGSKRTENILKELVESEARYISQMELGLFKYKQPMEKDDKHIIGSEDLRKMFMYYQDIIEFNKQLLREFTDYLKKGELIKYVGAVFIENENQFNVYINYFKASTKRQEIYGRVINNLQQNFYLRSIQETAYKKGIQLQSLDSYLILPIQRLPRYQMLLIQLIQSIQMNSSPLQLITLINRQVRENDNIEQLTETSKRKTSKLLNKRRVSICVAPKFSIPSRASPGSLSSQRLSRNTSNQQLSSFSITQPTQKEEKSSTNQKQENPIKELTTIKVENIKIDQSCQVDLLPQVGTPSLSRESSAPSLNSRTRNSVCTESLQSEREIILQECHEAIQIITTKTNECNRAVVDEEQRIHDKIYRNEMTLKYQTEFNLPEKHFIAFEKVKWWLDDKALDGNFVLLTDSCFIESVTQTRIILYLEELQINVIKGGGQLELLYNDIDIVIGFTDETKWKKLILDQKTKQLERIEESTGFFGTVMKLTGLLFE</sequence>
<name>B0EDC7_ENTDS</name>
<dbReference type="VEuPathDB" id="AmoebaDB:EDI_093350"/>
<dbReference type="GeneID" id="5881285"/>
<dbReference type="Gene3D" id="1.20.900.10">
    <property type="entry name" value="Dbl homology (DH) domain"/>
    <property type="match status" value="1"/>
</dbReference>
<gene>
    <name evidence="3" type="ORF">EDI_093350</name>
</gene>
<accession>B0EDC7</accession>
<dbReference type="AlphaFoldDB" id="B0EDC7"/>
<dbReference type="PROSITE" id="PS50010">
    <property type="entry name" value="DH_2"/>
    <property type="match status" value="1"/>
</dbReference>
<organism evidence="4">
    <name type="scientific">Entamoeba dispar (strain ATCC PRA-260 / SAW760)</name>
    <dbReference type="NCBI Taxonomy" id="370354"/>
    <lineage>
        <taxon>Eukaryota</taxon>
        <taxon>Amoebozoa</taxon>
        <taxon>Evosea</taxon>
        <taxon>Archamoebae</taxon>
        <taxon>Mastigamoebida</taxon>
        <taxon>Entamoebidae</taxon>
        <taxon>Entamoeba</taxon>
    </lineage>
</organism>
<dbReference type="KEGG" id="edi:EDI_093350"/>
<dbReference type="RefSeq" id="XP_001736291.1">
    <property type="nucleotide sequence ID" value="XM_001736239.1"/>
</dbReference>
<dbReference type="Pfam" id="PF00621">
    <property type="entry name" value="RhoGEF"/>
    <property type="match status" value="1"/>
</dbReference>
<dbReference type="PANTHER" id="PTHR12673:SF159">
    <property type="entry name" value="LD03170P"/>
    <property type="match status" value="1"/>
</dbReference>
<reference evidence="4" key="1">
    <citation type="submission" date="2007-12" db="EMBL/GenBank/DDBJ databases">
        <title>Annotation of Entamoeba dispar SAW760.</title>
        <authorList>
            <person name="Lorenzi H."/>
            <person name="Inman J."/>
            <person name="Schobel S."/>
            <person name="Amedeo P."/>
            <person name="Caler E."/>
        </authorList>
    </citation>
    <scope>NUCLEOTIDE SEQUENCE [LARGE SCALE GENOMIC DNA]</scope>
    <source>
        <strain evidence="4">ATCC PRA-260 / SAW760</strain>
    </source>
</reference>
<dbReference type="InterPro" id="IPR051092">
    <property type="entry name" value="FYVE_RhoGEF_PH"/>
</dbReference>
<dbReference type="SUPFAM" id="SSF48065">
    <property type="entry name" value="DBL homology domain (DH-domain)"/>
    <property type="match status" value="1"/>
</dbReference>
<dbReference type="SMART" id="SM00325">
    <property type="entry name" value="RhoGEF"/>
    <property type="match status" value="1"/>
</dbReference>
<dbReference type="GO" id="GO:0005737">
    <property type="term" value="C:cytoplasm"/>
    <property type="evidence" value="ECO:0007669"/>
    <property type="project" value="TreeGrafter"/>
</dbReference>
<dbReference type="OrthoDB" id="10004999at2759"/>
<dbReference type="GO" id="GO:0004674">
    <property type="term" value="F:protein serine/threonine kinase activity"/>
    <property type="evidence" value="ECO:0007669"/>
    <property type="project" value="UniProtKB-EC"/>
</dbReference>
<evidence type="ECO:0000313" key="3">
    <source>
        <dbReference type="EMBL" id="EDR27544.1"/>
    </source>
</evidence>
<dbReference type="InterPro" id="IPR035899">
    <property type="entry name" value="DBL_dom_sf"/>
</dbReference>
<keyword evidence="4" id="KW-1185">Reference proteome</keyword>
<evidence type="ECO:0000256" key="1">
    <source>
        <dbReference type="SAM" id="MobiDB-lite"/>
    </source>
</evidence>
<dbReference type="InterPro" id="IPR000219">
    <property type="entry name" value="DH_dom"/>
</dbReference>
<dbReference type="EC" id="2.7.11.1" evidence="3"/>
<dbReference type="PANTHER" id="PTHR12673">
    <property type="entry name" value="FACIOGENITAL DYSPLASIA PROTEIN"/>
    <property type="match status" value="1"/>
</dbReference>
<dbReference type="EMBL" id="DS548800">
    <property type="protein sequence ID" value="EDR27544.1"/>
    <property type="molecule type" value="Genomic_DNA"/>
</dbReference>
<dbReference type="OMA" id="QFNVYIN"/>
<feature type="region of interest" description="Disordered" evidence="1">
    <location>
        <begin position="222"/>
        <end position="268"/>
    </location>
</feature>
<protein>
    <submittedName>
        <fullName evidence="3">Rho/RAC guanine nucleotide exchange factor, putative</fullName>
        <ecNumber evidence="3">2.7.11.1</ecNumber>
    </submittedName>
</protein>
<dbReference type="eggNOG" id="KOG3519">
    <property type="taxonomic scope" value="Eukaryota"/>
</dbReference>
<evidence type="ECO:0000259" key="2">
    <source>
        <dbReference type="PROSITE" id="PS50010"/>
    </source>
</evidence>
<dbReference type="GO" id="GO:0005085">
    <property type="term" value="F:guanyl-nucleotide exchange factor activity"/>
    <property type="evidence" value="ECO:0007669"/>
    <property type="project" value="InterPro"/>
</dbReference>